<organism evidence="2 3">
    <name type="scientific">Neoaquamicrobium sediminum</name>
    <dbReference type="NCBI Taxonomy" id="1849104"/>
    <lineage>
        <taxon>Bacteria</taxon>
        <taxon>Pseudomonadati</taxon>
        <taxon>Pseudomonadota</taxon>
        <taxon>Alphaproteobacteria</taxon>
        <taxon>Hyphomicrobiales</taxon>
        <taxon>Phyllobacteriaceae</taxon>
        <taxon>Neoaquamicrobium</taxon>
    </lineage>
</organism>
<accession>A0ABV3WXH4</accession>
<keyword evidence="3" id="KW-1185">Reference proteome</keyword>
<evidence type="ECO:0000313" key="2">
    <source>
        <dbReference type="EMBL" id="MEX4009387.1"/>
    </source>
</evidence>
<name>A0ABV3WXH4_9HYPH</name>
<reference evidence="2 3" key="1">
    <citation type="submission" date="2024-01" db="EMBL/GenBank/DDBJ databases">
        <title>New evidence supports the origin of RcGTA from prophage.</title>
        <authorList>
            <person name="Xu Y."/>
            <person name="Liu B."/>
            <person name="Chen F."/>
        </authorList>
    </citation>
    <scope>NUCLEOTIDE SEQUENCE [LARGE SCALE GENOMIC DNA]</scope>
    <source>
        <strain evidence="2 3">CBW1107-2</strain>
    </source>
</reference>
<dbReference type="InterPro" id="IPR023631">
    <property type="entry name" value="Amidase_dom"/>
</dbReference>
<evidence type="ECO:0000313" key="3">
    <source>
        <dbReference type="Proteomes" id="UP001559025"/>
    </source>
</evidence>
<protein>
    <submittedName>
        <fullName evidence="2">Amidase family protein</fullName>
    </submittedName>
</protein>
<dbReference type="InterPro" id="IPR000120">
    <property type="entry name" value="Amidase"/>
</dbReference>
<dbReference type="Gene3D" id="3.90.1300.10">
    <property type="entry name" value="Amidase signature (AS) domain"/>
    <property type="match status" value="1"/>
</dbReference>
<evidence type="ECO:0000259" key="1">
    <source>
        <dbReference type="Pfam" id="PF01425"/>
    </source>
</evidence>
<sequence length="472" mass="50097">MTSSLIGQSACTIVDRLKSEDVSPLDLLDALEERIAAVDPAVNALPTLCFDRARDRATELMKQPVEKRGRLAGLPVPIKDLTEVEGVRTTWGSPIYADFVPERSDILVETVEAEGGLIYAKSATPEFGAGANTFNEVFGMTRNPWNTSRSAAGSSGGAAVSLATGMAWVAHGSDLGGSLRNPASFCGIVGLRPSPGRVAATPGTIADNILSVEGPMARTVEDVALMLDAMTGENPLDPVSLPRDGTSYLQAARGGTPIKKVAFSADLGVTPVDPEVAEICRRAAYRFGELGVEVVDAHPDLSHAHSAFQTLRARGFAAAHARKLKEHPGKLKPETVWNVEKGLQLTMADIIEAETQRTEMIANAVAFLTDYDLLMTPATIVAPYPVEQRYVTECAGVTFNTYIDWLAIAFAVSLTTAPALSLPCGFTAEGLPVGLQIVAIPRGEAKLLSGARQLEKLLDLDTVTPIDPRPGN</sequence>
<proteinExistence type="predicted"/>
<dbReference type="InterPro" id="IPR036928">
    <property type="entry name" value="AS_sf"/>
</dbReference>
<dbReference type="Pfam" id="PF01425">
    <property type="entry name" value="Amidase"/>
    <property type="match status" value="1"/>
</dbReference>
<comment type="caution">
    <text evidence="2">The sequence shown here is derived from an EMBL/GenBank/DDBJ whole genome shotgun (WGS) entry which is preliminary data.</text>
</comment>
<feature type="domain" description="Amidase" evidence="1">
    <location>
        <begin position="27"/>
        <end position="448"/>
    </location>
</feature>
<gene>
    <name evidence="2" type="ORF">V1479_18905</name>
</gene>
<dbReference type="PANTHER" id="PTHR11895">
    <property type="entry name" value="TRANSAMIDASE"/>
    <property type="match status" value="1"/>
</dbReference>
<dbReference type="RefSeq" id="WP_368804310.1">
    <property type="nucleotide sequence ID" value="NZ_JAZHFV010000006.1"/>
</dbReference>
<dbReference type="SUPFAM" id="SSF75304">
    <property type="entry name" value="Amidase signature (AS) enzymes"/>
    <property type="match status" value="1"/>
</dbReference>
<dbReference type="Proteomes" id="UP001559025">
    <property type="component" value="Unassembled WGS sequence"/>
</dbReference>
<dbReference type="PANTHER" id="PTHR11895:SF76">
    <property type="entry name" value="INDOLEACETAMIDE HYDROLASE"/>
    <property type="match status" value="1"/>
</dbReference>
<dbReference type="EMBL" id="JAZHFV010000006">
    <property type="protein sequence ID" value="MEX4009387.1"/>
    <property type="molecule type" value="Genomic_DNA"/>
</dbReference>